<dbReference type="EMBL" id="WBZC01000061">
    <property type="protein sequence ID" value="KAB3531050.1"/>
    <property type="molecule type" value="Genomic_DNA"/>
</dbReference>
<protein>
    <submittedName>
        <fullName evidence="1">DUF2268 domain-containing protein</fullName>
    </submittedName>
</protein>
<organism evidence="1 2">
    <name type="scientific">Alkaliphilus pronyensis</name>
    <dbReference type="NCBI Taxonomy" id="1482732"/>
    <lineage>
        <taxon>Bacteria</taxon>
        <taxon>Bacillati</taxon>
        <taxon>Bacillota</taxon>
        <taxon>Clostridia</taxon>
        <taxon>Peptostreptococcales</taxon>
        <taxon>Natronincolaceae</taxon>
        <taxon>Alkaliphilus</taxon>
    </lineage>
</organism>
<comment type="caution">
    <text evidence="1">The sequence shown here is derived from an EMBL/GenBank/DDBJ whole genome shotgun (WGS) entry which is preliminary data.</text>
</comment>
<proteinExistence type="predicted"/>
<reference evidence="1 2" key="1">
    <citation type="submission" date="2019-10" db="EMBL/GenBank/DDBJ databases">
        <title>Alkaliphilus serpentinus sp. nov. and Alkaliphilus pronyensis sp. nov., two novel anaerobic alkaliphilic species isolated from the serpentinized-hosted hydrothermal field of the Prony Bay (New Caledonia).</title>
        <authorList>
            <person name="Postec A."/>
        </authorList>
    </citation>
    <scope>NUCLEOTIDE SEQUENCE [LARGE SCALE GENOMIC DNA]</scope>
    <source>
        <strain evidence="1 2">LacV</strain>
    </source>
</reference>
<evidence type="ECO:0000313" key="1">
    <source>
        <dbReference type="EMBL" id="KAB3531050.1"/>
    </source>
</evidence>
<accession>A0A6I0F5J0</accession>
<name>A0A6I0F5J0_9FIRM</name>
<dbReference type="OrthoDB" id="1953544at2"/>
<keyword evidence="2" id="KW-1185">Reference proteome</keyword>
<gene>
    <name evidence="1" type="ORF">F8154_13320</name>
</gene>
<dbReference type="Proteomes" id="UP000432715">
    <property type="component" value="Unassembled WGS sequence"/>
</dbReference>
<dbReference type="RefSeq" id="WP_151862111.1">
    <property type="nucleotide sequence ID" value="NZ_WBZC01000061.1"/>
</dbReference>
<sequence length="294" mass="35029">MKFINLFREQIGLSQNTKLELDYREFMNGYYCLFSKFNNINISKDRLIEVIDDNISQIKNNEQEEMLQFSLRLENEIVKISEKIEKKLEIINAPDTVLFIGDGSIDGHGIIVEGKTYGIFELTTLKNSINLYNSDLFLAHELIHPIHYRLNKEYFPKEWGSVEEYYFKRMISEGIATYFSKEACETSVDEAYWFGYLKLKELHKWISYCEEIKSETSIKLSKSISEKILDSNLYRQLFSIEGYDNISKYRLAYYYGYHIIEDISKSYTFEQILKLKYKDLRHYMLDYFSINNVD</sequence>
<dbReference type="AlphaFoldDB" id="A0A6I0F5J0"/>
<evidence type="ECO:0000313" key="2">
    <source>
        <dbReference type="Proteomes" id="UP000432715"/>
    </source>
</evidence>